<sequence length="30" mass="3757">RKRNYKIYHTTKKGEILLHQIDDIYRRLGK</sequence>
<comment type="caution">
    <text evidence="1">The sequence shown here is derived from an EMBL/GenBank/DDBJ whole genome shotgun (WGS) entry which is preliminary data.</text>
</comment>
<reference evidence="1" key="1">
    <citation type="journal article" date="2014" name="Front. Microbiol.">
        <title>High frequency of phylogenetically diverse reductive dehalogenase-homologous genes in deep subseafloor sedimentary metagenomes.</title>
        <authorList>
            <person name="Kawai M."/>
            <person name="Futagami T."/>
            <person name="Toyoda A."/>
            <person name="Takaki Y."/>
            <person name="Nishi S."/>
            <person name="Hori S."/>
            <person name="Arai W."/>
            <person name="Tsubouchi T."/>
            <person name="Morono Y."/>
            <person name="Uchiyama I."/>
            <person name="Ito T."/>
            <person name="Fujiyama A."/>
            <person name="Inagaki F."/>
            <person name="Takami H."/>
        </authorList>
    </citation>
    <scope>NUCLEOTIDE SEQUENCE</scope>
    <source>
        <strain evidence="1">Expedition CK06-06</strain>
    </source>
</reference>
<organism evidence="1">
    <name type="scientific">marine sediment metagenome</name>
    <dbReference type="NCBI Taxonomy" id="412755"/>
    <lineage>
        <taxon>unclassified sequences</taxon>
        <taxon>metagenomes</taxon>
        <taxon>ecological metagenomes</taxon>
    </lineage>
</organism>
<protein>
    <submittedName>
        <fullName evidence="1">Uncharacterized protein</fullName>
    </submittedName>
</protein>
<feature type="non-terminal residue" evidence="1">
    <location>
        <position position="1"/>
    </location>
</feature>
<proteinExistence type="predicted"/>
<evidence type="ECO:0000313" key="1">
    <source>
        <dbReference type="EMBL" id="GAH63412.1"/>
    </source>
</evidence>
<dbReference type="AlphaFoldDB" id="X1H1W2"/>
<gene>
    <name evidence="1" type="ORF">S03H2_46374</name>
</gene>
<name>X1H1W2_9ZZZZ</name>
<dbReference type="EMBL" id="BARU01029108">
    <property type="protein sequence ID" value="GAH63412.1"/>
    <property type="molecule type" value="Genomic_DNA"/>
</dbReference>
<accession>X1H1W2</accession>